<dbReference type="GO" id="GO:0019534">
    <property type="term" value="F:toxin transmembrane transporter activity"/>
    <property type="evidence" value="ECO:0007669"/>
    <property type="project" value="InterPro"/>
</dbReference>
<dbReference type="GO" id="GO:0016020">
    <property type="term" value="C:membrane"/>
    <property type="evidence" value="ECO:0007669"/>
    <property type="project" value="UniProtKB-SubCell"/>
</dbReference>
<dbReference type="InterPro" id="IPR014161">
    <property type="entry name" value="Tol-Pal_TolA"/>
</dbReference>
<keyword evidence="2 6" id="KW-0812">Transmembrane</keyword>
<dbReference type="SUPFAM" id="SSF74653">
    <property type="entry name" value="TolA/TonB C-terminal domain"/>
    <property type="match status" value="1"/>
</dbReference>
<dbReference type="Pfam" id="PF13103">
    <property type="entry name" value="TonB_2"/>
    <property type="match status" value="1"/>
</dbReference>
<dbReference type="RefSeq" id="WP_146871488.1">
    <property type="nucleotide sequence ID" value="NZ_VJWE01000014.1"/>
</dbReference>
<reference evidence="7 8" key="1">
    <citation type="journal article" date="2015" name="Stand. Genomic Sci.">
        <title>Genomic Encyclopedia of Bacterial and Archaeal Type Strains, Phase III: the genomes of soil and plant-associated and newly described type strains.</title>
        <authorList>
            <person name="Whitman W.B."/>
            <person name="Woyke T."/>
            <person name="Klenk H.P."/>
            <person name="Zhou Y."/>
            <person name="Lilburn T.G."/>
            <person name="Beck B.J."/>
            <person name="De Vos P."/>
            <person name="Vandamme P."/>
            <person name="Eisen J.A."/>
            <person name="Garrity G."/>
            <person name="Hugenholtz P."/>
            <person name="Kyrpides N.C."/>
        </authorList>
    </citation>
    <scope>NUCLEOTIDE SEQUENCE [LARGE SCALE GENOMIC DNA]</scope>
    <source>
        <strain evidence="7 8">DSM 64</strain>
    </source>
</reference>
<feature type="region of interest" description="Disordered" evidence="5">
    <location>
        <begin position="304"/>
        <end position="323"/>
    </location>
</feature>
<keyword evidence="7" id="KW-0131">Cell cycle</keyword>
<evidence type="ECO:0000256" key="5">
    <source>
        <dbReference type="SAM" id="MobiDB-lite"/>
    </source>
</evidence>
<dbReference type="NCBIfam" id="TIGR02794">
    <property type="entry name" value="tolA_full"/>
    <property type="match status" value="1"/>
</dbReference>
<evidence type="ECO:0000256" key="3">
    <source>
        <dbReference type="ARBA" id="ARBA00022989"/>
    </source>
</evidence>
<dbReference type="GO" id="GO:0043213">
    <property type="term" value="P:bacteriocin transport"/>
    <property type="evidence" value="ECO:0007669"/>
    <property type="project" value="InterPro"/>
</dbReference>
<dbReference type="AlphaFoldDB" id="A0A561XKP0"/>
<dbReference type="Gene3D" id="3.30.1150.10">
    <property type="match status" value="1"/>
</dbReference>
<dbReference type="GO" id="GO:0051301">
    <property type="term" value="P:cell division"/>
    <property type="evidence" value="ECO:0007669"/>
    <property type="project" value="UniProtKB-KW"/>
</dbReference>
<evidence type="ECO:0000256" key="4">
    <source>
        <dbReference type="ARBA" id="ARBA00023136"/>
    </source>
</evidence>
<evidence type="ECO:0000313" key="7">
    <source>
        <dbReference type="EMBL" id="TWG36675.1"/>
    </source>
</evidence>
<evidence type="ECO:0000313" key="8">
    <source>
        <dbReference type="Proteomes" id="UP000321485"/>
    </source>
</evidence>
<feature type="region of interest" description="Disordered" evidence="5">
    <location>
        <begin position="62"/>
        <end position="242"/>
    </location>
</feature>
<dbReference type="GeneID" id="51112118"/>
<dbReference type="EMBL" id="VJWE01000014">
    <property type="protein sequence ID" value="TWG36675.1"/>
    <property type="molecule type" value="Genomic_DNA"/>
</dbReference>
<sequence length="323" mass="36160">MHAHTDRDQFAPPRPPARLRAITLAVLVHAVLIGALTWGVNWKNTADQPAVEAELWAAVPTQAAPRAVEPPPPPPPPPVQQVTPPPPPAPPVRAAEPPDTREADIAIEREKKRLEQEKKAREQQQLREKRERERKEEERRDRLEQEKKERLQKERDKEKEQREKQLAEQKKAEQDKQKKLAEDKRKADEAAKRKAETEAKQLAEQREANLRRIQGMAGATGGENATGKDKESRSPSGSYGDKVAAKVKPNIVYPDAISGNPRAEVEVRLSPDGTIVGKRLVQSSGNKAWDDAVLRALDKTETLPRDVDGRVPPSLTIGFRPQD</sequence>
<proteinExistence type="predicted"/>
<feature type="transmembrane region" description="Helical" evidence="6">
    <location>
        <begin position="21"/>
        <end position="40"/>
    </location>
</feature>
<evidence type="ECO:0000256" key="6">
    <source>
        <dbReference type="SAM" id="Phobius"/>
    </source>
</evidence>
<comment type="caution">
    <text evidence="7">The sequence shown here is derived from an EMBL/GenBank/DDBJ whole genome shotgun (WGS) entry which is preliminary data.</text>
</comment>
<dbReference type="InterPro" id="IPR006260">
    <property type="entry name" value="TonB/TolA_C"/>
</dbReference>
<feature type="compositionally biased region" description="Basic and acidic residues" evidence="5">
    <location>
        <begin position="96"/>
        <end position="210"/>
    </location>
</feature>
<feature type="compositionally biased region" description="Pro residues" evidence="5">
    <location>
        <begin position="68"/>
        <end position="91"/>
    </location>
</feature>
<dbReference type="Proteomes" id="UP000321485">
    <property type="component" value="Unassembled WGS sequence"/>
</dbReference>
<dbReference type="NCBIfam" id="TIGR01352">
    <property type="entry name" value="tonB_Cterm"/>
    <property type="match status" value="1"/>
</dbReference>
<protein>
    <submittedName>
        <fullName evidence="7">Cell division and transport-associated protein TolA</fullName>
    </submittedName>
</protein>
<keyword evidence="7" id="KW-0132">Cell division</keyword>
<gene>
    <name evidence="7" type="ORF">ATF69_3065</name>
</gene>
<name>A0A561XKP0_ACIDE</name>
<evidence type="ECO:0000256" key="2">
    <source>
        <dbReference type="ARBA" id="ARBA00022692"/>
    </source>
</evidence>
<comment type="subcellular location">
    <subcellularLocation>
        <location evidence="1">Membrane</location>
        <topology evidence="1">Single-pass membrane protein</topology>
    </subcellularLocation>
</comment>
<keyword evidence="4 6" id="KW-0472">Membrane</keyword>
<keyword evidence="3 6" id="KW-1133">Transmembrane helix</keyword>
<organism evidence="7 8">
    <name type="scientific">Acidovorax delafieldii</name>
    <name type="common">Pseudomonas delafieldii</name>
    <dbReference type="NCBI Taxonomy" id="47920"/>
    <lineage>
        <taxon>Bacteria</taxon>
        <taxon>Pseudomonadati</taxon>
        <taxon>Pseudomonadota</taxon>
        <taxon>Betaproteobacteria</taxon>
        <taxon>Burkholderiales</taxon>
        <taxon>Comamonadaceae</taxon>
        <taxon>Acidovorax</taxon>
    </lineage>
</organism>
<accession>A0A561XKP0</accession>
<evidence type="ECO:0000256" key="1">
    <source>
        <dbReference type="ARBA" id="ARBA00004167"/>
    </source>
</evidence>